<keyword evidence="2" id="KW-1185">Reference proteome</keyword>
<dbReference type="RefSeq" id="WP_118040827.1">
    <property type="nucleotide sequence ID" value="NZ_JACOQE010000011.1"/>
</dbReference>
<dbReference type="EMBL" id="JACOQE010000011">
    <property type="protein sequence ID" value="MBC5741471.1"/>
    <property type="molecule type" value="Genomic_DNA"/>
</dbReference>
<evidence type="ECO:0000313" key="1">
    <source>
        <dbReference type="EMBL" id="MBC5741471.1"/>
    </source>
</evidence>
<accession>A0ABR7I4M9</accession>
<comment type="caution">
    <text evidence="1">The sequence shown here is derived from an EMBL/GenBank/DDBJ whole genome shotgun (WGS) entry which is preliminary data.</text>
</comment>
<name>A0ABR7I4M9_9FIRM</name>
<organism evidence="1 2">
    <name type="scientific">Blautia intestinalis</name>
    <dbReference type="NCBI Taxonomy" id="2763028"/>
    <lineage>
        <taxon>Bacteria</taxon>
        <taxon>Bacillati</taxon>
        <taxon>Bacillota</taxon>
        <taxon>Clostridia</taxon>
        <taxon>Lachnospirales</taxon>
        <taxon>Lachnospiraceae</taxon>
        <taxon>Blautia</taxon>
    </lineage>
</organism>
<evidence type="ECO:0000313" key="2">
    <source>
        <dbReference type="Proteomes" id="UP000633936"/>
    </source>
</evidence>
<reference evidence="1 2" key="1">
    <citation type="submission" date="2020-08" db="EMBL/GenBank/DDBJ databases">
        <title>Genome public.</title>
        <authorList>
            <person name="Liu C."/>
            <person name="Sun Q."/>
        </authorList>
    </citation>
    <scope>NUCLEOTIDE SEQUENCE [LARGE SCALE GENOMIC DNA]</scope>
    <source>
        <strain evidence="1 2">27-44</strain>
    </source>
</reference>
<protein>
    <recommendedName>
        <fullName evidence="3">HEAT repeat domain-containing protein</fullName>
    </recommendedName>
</protein>
<proteinExistence type="predicted"/>
<dbReference type="Proteomes" id="UP000633936">
    <property type="component" value="Unassembled WGS sequence"/>
</dbReference>
<sequence length="287" mass="34010">MNRNAKELREQALRKLAEYYPEEKKVYDQWEDYIEIYAAGFKIAPHVMNEILEPFRSDDPHIRGYYYGQLGVCLNIANMAIRRGYCPEWLFSVIKVIDNFESYVMVRLIWECGAPIWRNRLDTACEDYLHRESEHDDDYYIGVYGISEDRLRSWKLMDKENKNLPLELPAFSNVPDLRAGALEFLSHHLAEEQKNYNTVSDGLDFFEAGYYAALDKCVKLWLRKNNKKFIIDHLRNLNEMFKEKSSVDEIREKISGDLTSEVQDVFNVLIKCYEDNLDAEKRKNRLE</sequence>
<gene>
    <name evidence="1" type="ORF">H8Z79_13705</name>
</gene>
<evidence type="ECO:0008006" key="3">
    <source>
        <dbReference type="Google" id="ProtNLM"/>
    </source>
</evidence>